<feature type="signal peptide" evidence="2">
    <location>
        <begin position="1"/>
        <end position="27"/>
    </location>
</feature>
<proteinExistence type="predicted"/>
<name>A0ABW8UMJ3_9RHOB</name>
<protein>
    <submittedName>
        <fullName evidence="4">OmpA family protein</fullName>
    </submittedName>
</protein>
<dbReference type="RefSeq" id="WP_407590105.1">
    <property type="nucleotide sequence ID" value="NZ_JBHDIY010000002.1"/>
</dbReference>
<dbReference type="Proteomes" id="UP001627408">
    <property type="component" value="Unassembled WGS sequence"/>
</dbReference>
<dbReference type="Gene3D" id="3.30.1330.60">
    <property type="entry name" value="OmpA-like domain"/>
    <property type="match status" value="1"/>
</dbReference>
<dbReference type="PANTHER" id="PTHR30329">
    <property type="entry name" value="STATOR ELEMENT OF FLAGELLAR MOTOR COMPLEX"/>
    <property type="match status" value="1"/>
</dbReference>
<dbReference type="Pfam" id="PF00691">
    <property type="entry name" value="OmpA"/>
    <property type="match status" value="1"/>
</dbReference>
<dbReference type="InterPro" id="IPR036737">
    <property type="entry name" value="OmpA-like_sf"/>
</dbReference>
<comment type="caution">
    <text evidence="4">The sequence shown here is derived from an EMBL/GenBank/DDBJ whole genome shotgun (WGS) entry which is preliminary data.</text>
</comment>
<dbReference type="InterPro" id="IPR050330">
    <property type="entry name" value="Bact_OuterMem_StrucFunc"/>
</dbReference>
<organism evidence="4 5">
    <name type="scientific">Tateyamaria armeniaca</name>
    <dbReference type="NCBI Taxonomy" id="2518930"/>
    <lineage>
        <taxon>Bacteria</taxon>
        <taxon>Pseudomonadati</taxon>
        <taxon>Pseudomonadota</taxon>
        <taxon>Alphaproteobacteria</taxon>
        <taxon>Rhodobacterales</taxon>
        <taxon>Roseobacteraceae</taxon>
        <taxon>Tateyamaria</taxon>
    </lineage>
</organism>
<keyword evidence="1" id="KW-0472">Membrane</keyword>
<evidence type="ECO:0000256" key="2">
    <source>
        <dbReference type="SAM" id="SignalP"/>
    </source>
</evidence>
<dbReference type="EMBL" id="JBHDIY010000002">
    <property type="protein sequence ID" value="MFL4468351.1"/>
    <property type="molecule type" value="Genomic_DNA"/>
</dbReference>
<keyword evidence="2" id="KW-0732">Signal</keyword>
<feature type="chain" id="PRO_5045892114" evidence="2">
    <location>
        <begin position="28"/>
        <end position="189"/>
    </location>
</feature>
<dbReference type="CDD" id="cd07185">
    <property type="entry name" value="OmpA_C-like"/>
    <property type="match status" value="1"/>
</dbReference>
<evidence type="ECO:0000256" key="1">
    <source>
        <dbReference type="PROSITE-ProRule" id="PRU00473"/>
    </source>
</evidence>
<dbReference type="PANTHER" id="PTHR30329:SF21">
    <property type="entry name" value="LIPOPROTEIN YIAD-RELATED"/>
    <property type="match status" value="1"/>
</dbReference>
<evidence type="ECO:0000313" key="4">
    <source>
        <dbReference type="EMBL" id="MFL4468351.1"/>
    </source>
</evidence>
<sequence length="189" mass="20780">MFRQNGMLKFALALACGLGMLSDSASAQNVARGEQSGRIQWGIWIDPDGCMHWMADGGIEQVQVNRLDPKTGKPVCVRQNTCFVGDADTMFATDSSRLNASARERLRKVFAQNGVFGYAVYGHTDSRASNAYNQTLSEHRARAVANVGRSVGAVIEREIGFGETRPRASNSTAAGMKKNRRVEVICYRW</sequence>
<feature type="domain" description="OmpA-like" evidence="3">
    <location>
        <begin position="78"/>
        <end position="189"/>
    </location>
</feature>
<gene>
    <name evidence="4" type="ORF">ACERZ8_00135</name>
</gene>
<keyword evidence="5" id="KW-1185">Reference proteome</keyword>
<dbReference type="PROSITE" id="PS51123">
    <property type="entry name" value="OMPA_2"/>
    <property type="match status" value="1"/>
</dbReference>
<reference evidence="4 5" key="1">
    <citation type="submission" date="2024-08" db="EMBL/GenBank/DDBJ databases">
        <title>Tateyamaria sp. nov., isolated from marine algae.</title>
        <authorList>
            <person name="Choi B.J."/>
            <person name="Kim J.M."/>
            <person name="Lee J.K."/>
            <person name="Choi D.G."/>
            <person name="Bayburt H."/>
            <person name="Baek J.H."/>
            <person name="Han D.M."/>
            <person name="Jeon C.O."/>
        </authorList>
    </citation>
    <scope>NUCLEOTIDE SEQUENCE [LARGE SCALE GENOMIC DNA]</scope>
    <source>
        <strain evidence="4 5">KMU-156</strain>
    </source>
</reference>
<evidence type="ECO:0000259" key="3">
    <source>
        <dbReference type="PROSITE" id="PS51123"/>
    </source>
</evidence>
<dbReference type="InterPro" id="IPR006665">
    <property type="entry name" value="OmpA-like"/>
</dbReference>
<dbReference type="SUPFAM" id="SSF103088">
    <property type="entry name" value="OmpA-like"/>
    <property type="match status" value="1"/>
</dbReference>
<evidence type="ECO:0000313" key="5">
    <source>
        <dbReference type="Proteomes" id="UP001627408"/>
    </source>
</evidence>
<accession>A0ABW8UMJ3</accession>